<proteinExistence type="predicted"/>
<dbReference type="InterPro" id="IPR036397">
    <property type="entry name" value="RNaseH_sf"/>
</dbReference>
<dbReference type="GO" id="GO:0003676">
    <property type="term" value="F:nucleic acid binding"/>
    <property type="evidence" value="ECO:0007669"/>
    <property type="project" value="InterPro"/>
</dbReference>
<keyword evidence="2" id="KW-1185">Reference proteome</keyword>
<reference evidence="1" key="1">
    <citation type="submission" date="2020-01" db="EMBL/GenBank/DDBJ databases">
        <authorList>
            <person name="Mishra B."/>
        </authorList>
    </citation>
    <scope>NUCLEOTIDE SEQUENCE [LARGE SCALE GENOMIC DNA]</scope>
</reference>
<dbReference type="PANTHER" id="PTHR11439">
    <property type="entry name" value="GAG-POL-RELATED RETROTRANSPOSON"/>
    <property type="match status" value="1"/>
</dbReference>
<dbReference type="Gene3D" id="3.30.420.10">
    <property type="entry name" value="Ribonuclease H-like superfamily/Ribonuclease H"/>
    <property type="match status" value="1"/>
</dbReference>
<dbReference type="InterPro" id="IPR043502">
    <property type="entry name" value="DNA/RNA_pol_sf"/>
</dbReference>
<dbReference type="AlphaFoldDB" id="A0A6D2L522"/>
<dbReference type="CDD" id="cd09272">
    <property type="entry name" value="RNase_HI_RT_Ty1"/>
    <property type="match status" value="1"/>
</dbReference>
<comment type="caution">
    <text evidence="1">The sequence shown here is derived from an EMBL/GenBank/DDBJ whole genome shotgun (WGS) entry which is preliminary data.</text>
</comment>
<evidence type="ECO:0008006" key="3">
    <source>
        <dbReference type="Google" id="ProtNLM"/>
    </source>
</evidence>
<accession>A0A6D2L522</accession>
<gene>
    <name evidence="1" type="ORF">MERR_LOCUS48978</name>
</gene>
<dbReference type="OrthoDB" id="1107039at2759"/>
<organism evidence="1 2">
    <name type="scientific">Microthlaspi erraticum</name>
    <dbReference type="NCBI Taxonomy" id="1685480"/>
    <lineage>
        <taxon>Eukaryota</taxon>
        <taxon>Viridiplantae</taxon>
        <taxon>Streptophyta</taxon>
        <taxon>Embryophyta</taxon>
        <taxon>Tracheophyta</taxon>
        <taxon>Spermatophyta</taxon>
        <taxon>Magnoliopsida</taxon>
        <taxon>eudicotyledons</taxon>
        <taxon>Gunneridae</taxon>
        <taxon>Pentapetalae</taxon>
        <taxon>rosids</taxon>
        <taxon>malvids</taxon>
        <taxon>Brassicales</taxon>
        <taxon>Brassicaceae</taxon>
        <taxon>Coluteocarpeae</taxon>
        <taxon>Microthlaspi</taxon>
    </lineage>
</organism>
<sequence>MSRPIKEHWLGVKWVLRYLKGAASTKLSYTNEGEFTLRGYCDAYYAADLDKRRSISGIVFTLGGNTISWKSNLQKIVALSITEAEYVALAEATKEAVWLKGLMNELGFEQEAVEIHCDSQSAIALAKNAVHHERTKHIDVKFHFIRDLISKGKIRVLKIATEYNLADIFTKVLPVGKFQEALELLRIKSTEEKPDLSY</sequence>
<evidence type="ECO:0000313" key="2">
    <source>
        <dbReference type="Proteomes" id="UP000467841"/>
    </source>
</evidence>
<dbReference type="SUPFAM" id="SSF56672">
    <property type="entry name" value="DNA/RNA polymerases"/>
    <property type="match status" value="1"/>
</dbReference>
<evidence type="ECO:0000313" key="1">
    <source>
        <dbReference type="EMBL" id="CAA7061742.1"/>
    </source>
</evidence>
<name>A0A6D2L522_9BRAS</name>
<dbReference type="Proteomes" id="UP000467841">
    <property type="component" value="Unassembled WGS sequence"/>
</dbReference>
<protein>
    <recommendedName>
        <fullName evidence="3">Reverse transcriptase Ty1/copia-type domain-containing protein</fullName>
    </recommendedName>
</protein>
<dbReference type="EMBL" id="CACVBM020001895">
    <property type="protein sequence ID" value="CAA7061742.1"/>
    <property type="molecule type" value="Genomic_DNA"/>
</dbReference>